<feature type="domain" description="Helix-turn-helix" evidence="2">
    <location>
        <begin position="10"/>
        <end position="55"/>
    </location>
</feature>
<gene>
    <name evidence="3" type="ORF">GBAR_LOCUS12321</name>
</gene>
<feature type="compositionally biased region" description="Low complexity" evidence="1">
    <location>
        <begin position="73"/>
        <end position="82"/>
    </location>
</feature>
<dbReference type="EMBL" id="CASHTH010001839">
    <property type="protein sequence ID" value="CAI8020621.1"/>
    <property type="molecule type" value="Genomic_DNA"/>
</dbReference>
<comment type="caution">
    <text evidence="3">The sequence shown here is derived from an EMBL/GenBank/DDBJ whole genome shotgun (WGS) entry which is preliminary data.</text>
</comment>
<evidence type="ECO:0000259" key="2">
    <source>
        <dbReference type="Pfam" id="PF12728"/>
    </source>
</evidence>
<reference evidence="3" key="1">
    <citation type="submission" date="2023-03" db="EMBL/GenBank/DDBJ databases">
        <authorList>
            <person name="Steffen K."/>
            <person name="Cardenas P."/>
        </authorList>
    </citation>
    <scope>NUCLEOTIDE SEQUENCE</scope>
</reference>
<protein>
    <recommendedName>
        <fullName evidence="2">Helix-turn-helix domain-containing protein</fullName>
    </recommendedName>
</protein>
<sequence length="96" mass="10622">MRIRHTVVEYDLEEAAAMLGISPGALKQAVSTGYLQYYYRLGEGEYRFHEASLRANKDLLSQEGYLTKVLSTCSSSETTTEPDASEEDPPSTPSDP</sequence>
<evidence type="ECO:0000313" key="3">
    <source>
        <dbReference type="EMBL" id="CAI8020621.1"/>
    </source>
</evidence>
<accession>A0AA35WKN5</accession>
<organism evidence="3 4">
    <name type="scientific">Geodia barretti</name>
    <name type="common">Barrett's horny sponge</name>
    <dbReference type="NCBI Taxonomy" id="519541"/>
    <lineage>
        <taxon>Eukaryota</taxon>
        <taxon>Metazoa</taxon>
        <taxon>Porifera</taxon>
        <taxon>Demospongiae</taxon>
        <taxon>Heteroscleromorpha</taxon>
        <taxon>Tetractinellida</taxon>
        <taxon>Astrophorina</taxon>
        <taxon>Geodiidae</taxon>
        <taxon>Geodia</taxon>
    </lineage>
</organism>
<name>A0AA35WKN5_GEOBA</name>
<keyword evidence="4" id="KW-1185">Reference proteome</keyword>
<dbReference type="Pfam" id="PF12728">
    <property type="entry name" value="HTH_17"/>
    <property type="match status" value="1"/>
</dbReference>
<dbReference type="InterPro" id="IPR041657">
    <property type="entry name" value="HTH_17"/>
</dbReference>
<evidence type="ECO:0000256" key="1">
    <source>
        <dbReference type="SAM" id="MobiDB-lite"/>
    </source>
</evidence>
<evidence type="ECO:0000313" key="4">
    <source>
        <dbReference type="Proteomes" id="UP001174909"/>
    </source>
</evidence>
<dbReference type="Proteomes" id="UP001174909">
    <property type="component" value="Unassembled WGS sequence"/>
</dbReference>
<proteinExistence type="predicted"/>
<feature type="region of interest" description="Disordered" evidence="1">
    <location>
        <begin position="73"/>
        <end position="96"/>
    </location>
</feature>
<dbReference type="AlphaFoldDB" id="A0AA35WKN5"/>